<keyword evidence="3" id="KW-1185">Reference proteome</keyword>
<feature type="chain" id="PRO_5003193159" evidence="1">
    <location>
        <begin position="22"/>
        <end position="192"/>
    </location>
</feature>
<evidence type="ECO:0000313" key="3">
    <source>
        <dbReference type="Proteomes" id="UP000002668"/>
    </source>
</evidence>
<organism evidence="3">
    <name type="scientific">Leptosphaeria maculans (strain JN3 / isolate v23.1.3 / race Av1-4-5-6-7-8)</name>
    <name type="common">Blackleg fungus</name>
    <name type="synonym">Phoma lingam</name>
    <dbReference type="NCBI Taxonomy" id="985895"/>
    <lineage>
        <taxon>Eukaryota</taxon>
        <taxon>Fungi</taxon>
        <taxon>Dikarya</taxon>
        <taxon>Ascomycota</taxon>
        <taxon>Pezizomycotina</taxon>
        <taxon>Dothideomycetes</taxon>
        <taxon>Pleosporomycetidae</taxon>
        <taxon>Pleosporales</taxon>
        <taxon>Pleosporineae</taxon>
        <taxon>Leptosphaeriaceae</taxon>
        <taxon>Plenodomus</taxon>
        <taxon>Plenodomus lingam/Leptosphaeria maculans species complex</taxon>
    </lineage>
</organism>
<keyword evidence="1" id="KW-0732">Signal</keyword>
<dbReference type="AlphaFoldDB" id="E4ZUK2"/>
<accession>E4ZUK2</accession>
<sequence>MNLPLLAGLICLPVLPASLIGRPAANPNTPAPTSRFSTHLPPPSHTLGCCGQGGLLGIPLTWATRCWLAQHLTQKWLGQLTTQYSAAAAAAAHGPDAATCIANTLLFRQQSYHRYPTGPRPHSLQPTKDKLSSLSLRDGPLGEAWCLPMNPTRPPTEPVLCDQNSTIMRYRPSSLTRVFIAKPNDMLRNENT</sequence>
<evidence type="ECO:0000256" key="1">
    <source>
        <dbReference type="SAM" id="SignalP"/>
    </source>
</evidence>
<dbReference type="HOGENOM" id="CLU_1415420_0_0_1"/>
<dbReference type="EMBL" id="FP929126">
    <property type="protein sequence ID" value="CBX95081.1"/>
    <property type="molecule type" value="Genomic_DNA"/>
</dbReference>
<evidence type="ECO:0000313" key="2">
    <source>
        <dbReference type="EMBL" id="CBX95081.1"/>
    </source>
</evidence>
<name>E4ZUK2_LEPMJ</name>
<gene>
    <name evidence="2" type="ORF">LEMA_P114960.1</name>
</gene>
<feature type="signal peptide" evidence="1">
    <location>
        <begin position="1"/>
        <end position="21"/>
    </location>
</feature>
<proteinExistence type="predicted"/>
<dbReference type="Proteomes" id="UP000002668">
    <property type="component" value="Genome"/>
</dbReference>
<dbReference type="InParanoid" id="E4ZUK2"/>
<protein>
    <submittedName>
        <fullName evidence="2">Predicted protein</fullName>
    </submittedName>
</protein>
<dbReference type="VEuPathDB" id="FungiDB:LEMA_P114960.1"/>
<reference evidence="3" key="1">
    <citation type="journal article" date="2011" name="Nat. Commun.">
        <title>Effector diversification within compartments of the Leptosphaeria maculans genome affected by Repeat-Induced Point mutations.</title>
        <authorList>
            <person name="Rouxel T."/>
            <person name="Grandaubert J."/>
            <person name="Hane J.K."/>
            <person name="Hoede C."/>
            <person name="van de Wouw A.P."/>
            <person name="Couloux A."/>
            <person name="Dominguez V."/>
            <person name="Anthouard V."/>
            <person name="Bally P."/>
            <person name="Bourras S."/>
            <person name="Cozijnsen A.J."/>
            <person name="Ciuffetti L.M."/>
            <person name="Degrave A."/>
            <person name="Dilmaghani A."/>
            <person name="Duret L."/>
            <person name="Fudal I."/>
            <person name="Goodwin S.B."/>
            <person name="Gout L."/>
            <person name="Glaser N."/>
            <person name="Linglin J."/>
            <person name="Kema G.H.J."/>
            <person name="Lapalu N."/>
            <person name="Lawrence C.B."/>
            <person name="May K."/>
            <person name="Meyer M."/>
            <person name="Ollivier B."/>
            <person name="Poulain J."/>
            <person name="Schoch C.L."/>
            <person name="Simon A."/>
            <person name="Spatafora J.W."/>
            <person name="Stachowiak A."/>
            <person name="Turgeon B.G."/>
            <person name="Tyler B.M."/>
            <person name="Vincent D."/>
            <person name="Weissenbach J."/>
            <person name="Amselem J."/>
            <person name="Quesneville H."/>
            <person name="Oliver R.P."/>
            <person name="Wincker P."/>
            <person name="Balesdent M.-H."/>
            <person name="Howlett B.J."/>
        </authorList>
    </citation>
    <scope>NUCLEOTIDE SEQUENCE [LARGE SCALE GENOMIC DNA]</scope>
    <source>
        <strain evidence="3">JN3 / isolate v23.1.3 / race Av1-4-5-6-7-8</strain>
    </source>
</reference>